<feature type="transmembrane region" description="Helical" evidence="7">
    <location>
        <begin position="136"/>
        <end position="160"/>
    </location>
</feature>
<evidence type="ECO:0000256" key="5">
    <source>
        <dbReference type="ARBA" id="ARBA00022989"/>
    </source>
</evidence>
<comment type="subcellular location">
    <subcellularLocation>
        <location evidence="1">Cell membrane</location>
        <topology evidence="1">Multi-pass membrane protein</topology>
    </subcellularLocation>
</comment>
<evidence type="ECO:0000256" key="7">
    <source>
        <dbReference type="SAM" id="Phobius"/>
    </source>
</evidence>
<dbReference type="InterPro" id="IPR036259">
    <property type="entry name" value="MFS_trans_sf"/>
</dbReference>
<gene>
    <name evidence="9" type="ORF">QSG27_28795</name>
</gene>
<keyword evidence="10" id="KW-1185">Reference proteome</keyword>
<feature type="transmembrane region" description="Helical" evidence="7">
    <location>
        <begin position="77"/>
        <end position="97"/>
    </location>
</feature>
<keyword evidence="2" id="KW-0813">Transport</keyword>
<evidence type="ECO:0000256" key="6">
    <source>
        <dbReference type="ARBA" id="ARBA00023136"/>
    </source>
</evidence>
<feature type="transmembrane region" description="Helical" evidence="7">
    <location>
        <begin position="328"/>
        <end position="347"/>
    </location>
</feature>
<feature type="transmembrane region" description="Helical" evidence="7">
    <location>
        <begin position="268"/>
        <end position="285"/>
    </location>
</feature>
<reference evidence="9 10" key="1">
    <citation type="submission" date="2023-06" db="EMBL/GenBank/DDBJ databases">
        <title>Azospirillum isscasensis sp.nov, a bacterium isolated from rhizosphere soil of rice.</title>
        <authorList>
            <person name="Wang H."/>
        </authorList>
    </citation>
    <scope>NUCLEOTIDE SEQUENCE [LARGE SCALE GENOMIC DNA]</scope>
    <source>
        <strain evidence="9 10">C340-1</strain>
    </source>
</reference>
<feature type="transmembrane region" description="Helical" evidence="7">
    <location>
        <begin position="291"/>
        <end position="316"/>
    </location>
</feature>
<comment type="caution">
    <text evidence="9">The sequence shown here is derived from an EMBL/GenBank/DDBJ whole genome shotgun (WGS) entry which is preliminary data.</text>
</comment>
<dbReference type="InterPro" id="IPR011701">
    <property type="entry name" value="MFS"/>
</dbReference>
<feature type="transmembrane region" description="Helical" evidence="7">
    <location>
        <begin position="359"/>
        <end position="377"/>
    </location>
</feature>
<feature type="transmembrane region" description="Helical" evidence="7">
    <location>
        <begin position="103"/>
        <end position="124"/>
    </location>
</feature>
<evidence type="ECO:0000313" key="9">
    <source>
        <dbReference type="EMBL" id="MDQ2106717.1"/>
    </source>
</evidence>
<feature type="transmembrane region" description="Helical" evidence="7">
    <location>
        <begin position="12"/>
        <end position="34"/>
    </location>
</feature>
<dbReference type="SUPFAM" id="SSF103473">
    <property type="entry name" value="MFS general substrate transporter"/>
    <property type="match status" value="1"/>
</dbReference>
<evidence type="ECO:0000313" key="10">
    <source>
        <dbReference type="Proteomes" id="UP001227317"/>
    </source>
</evidence>
<keyword evidence="4 7" id="KW-0812">Transmembrane</keyword>
<keyword evidence="3" id="KW-1003">Cell membrane</keyword>
<dbReference type="PROSITE" id="PS50850">
    <property type="entry name" value="MFS"/>
    <property type="match status" value="1"/>
</dbReference>
<feature type="transmembrane region" description="Helical" evidence="7">
    <location>
        <begin position="46"/>
        <end position="70"/>
    </location>
</feature>
<dbReference type="CDD" id="cd17477">
    <property type="entry name" value="MFS_YcaD_like"/>
    <property type="match status" value="1"/>
</dbReference>
<evidence type="ECO:0000256" key="3">
    <source>
        <dbReference type="ARBA" id="ARBA00022475"/>
    </source>
</evidence>
<dbReference type="Proteomes" id="UP001227317">
    <property type="component" value="Unassembled WGS sequence"/>
</dbReference>
<evidence type="ECO:0000256" key="4">
    <source>
        <dbReference type="ARBA" id="ARBA00022692"/>
    </source>
</evidence>
<dbReference type="Pfam" id="PF12832">
    <property type="entry name" value="MFS_1_like"/>
    <property type="match status" value="1"/>
</dbReference>
<dbReference type="Gene3D" id="1.20.1250.20">
    <property type="entry name" value="MFS general substrate transporter like domains"/>
    <property type="match status" value="2"/>
</dbReference>
<dbReference type="EMBL" id="JAUJFI010000333">
    <property type="protein sequence ID" value="MDQ2106717.1"/>
    <property type="molecule type" value="Genomic_DNA"/>
</dbReference>
<dbReference type="InterPro" id="IPR024989">
    <property type="entry name" value="MFS_assoc_dom"/>
</dbReference>
<protein>
    <submittedName>
        <fullName evidence="9">MFS transporter</fullName>
    </submittedName>
</protein>
<keyword evidence="6 7" id="KW-0472">Membrane</keyword>
<evidence type="ECO:0000256" key="1">
    <source>
        <dbReference type="ARBA" id="ARBA00004651"/>
    </source>
</evidence>
<evidence type="ECO:0000259" key="8">
    <source>
        <dbReference type="PROSITE" id="PS50850"/>
    </source>
</evidence>
<sequence>MRWIVRPSPSLDITGISVAAGLLAAAVGASYAYVDLMLNRMGASGTAIGLNAAMPALGWLLATPLMPWVLRRFNPGLVMAGLLMTAAVTFPGFELLHDERAWMLFRFLFGGSCGLVFRLVEYWISAVSPDDRRSRYIGIYSACFCGGAAVGAGAVPLVGFQGWPPVLLVLAFVAGSAAAFGRLRHGPPAVGDSPESPLWSLSGIASVGVVGALLFGMFEPVPYALMPVYVVRQGIGEEWAAWAASAFLAGQVVFSVPLGVFADRLGKIPLLAFSAMVALGMTLVIPKTVFALPALLAAMFVWGGFAGALYTISLALLTDVFEGSDLAAANAVFGTLYAVGSLTGGPLHGAAMDWRDPQGLMISAAALFAVFLTVLFWRTQRAEKPA</sequence>
<feature type="transmembrane region" description="Helical" evidence="7">
    <location>
        <begin position="239"/>
        <end position="261"/>
    </location>
</feature>
<dbReference type="PANTHER" id="PTHR23521:SF2">
    <property type="entry name" value="TRANSPORTER MFS SUPERFAMILY"/>
    <property type="match status" value="1"/>
</dbReference>
<keyword evidence="5 7" id="KW-1133">Transmembrane helix</keyword>
<feature type="transmembrane region" description="Helical" evidence="7">
    <location>
        <begin position="197"/>
        <end position="219"/>
    </location>
</feature>
<feature type="domain" description="Major facilitator superfamily (MFS) profile" evidence="8">
    <location>
        <begin position="204"/>
        <end position="386"/>
    </location>
</feature>
<feature type="transmembrane region" description="Helical" evidence="7">
    <location>
        <begin position="166"/>
        <end position="185"/>
    </location>
</feature>
<organism evidence="9 10">
    <name type="scientific">Azospirillum isscasi</name>
    <dbReference type="NCBI Taxonomy" id="3053926"/>
    <lineage>
        <taxon>Bacteria</taxon>
        <taxon>Pseudomonadati</taxon>
        <taxon>Pseudomonadota</taxon>
        <taxon>Alphaproteobacteria</taxon>
        <taxon>Rhodospirillales</taxon>
        <taxon>Azospirillaceae</taxon>
        <taxon>Azospirillum</taxon>
    </lineage>
</organism>
<accession>A0ABU0WSC3</accession>
<dbReference type="InterPro" id="IPR020846">
    <property type="entry name" value="MFS_dom"/>
</dbReference>
<evidence type="ECO:0000256" key="2">
    <source>
        <dbReference type="ARBA" id="ARBA00022448"/>
    </source>
</evidence>
<proteinExistence type="predicted"/>
<dbReference type="InterPro" id="IPR047200">
    <property type="entry name" value="MFS_YcaD-like"/>
</dbReference>
<dbReference type="PANTHER" id="PTHR23521">
    <property type="entry name" value="TRANSPORTER MFS SUPERFAMILY"/>
    <property type="match status" value="1"/>
</dbReference>
<name>A0ABU0WSC3_9PROT</name>
<dbReference type="Pfam" id="PF07690">
    <property type="entry name" value="MFS_1"/>
    <property type="match status" value="1"/>
</dbReference>